<comment type="caution">
    <text evidence="2">The sequence shown here is derived from an EMBL/GenBank/DDBJ whole genome shotgun (WGS) entry which is preliminary data.</text>
</comment>
<gene>
    <name evidence="2" type="ORF">L210DRAFT_3587235</name>
</gene>
<feature type="signal peptide" evidence="1">
    <location>
        <begin position="1"/>
        <end position="22"/>
    </location>
</feature>
<accession>A0AAD4G4Y2</accession>
<evidence type="ECO:0008006" key="4">
    <source>
        <dbReference type="Google" id="ProtNLM"/>
    </source>
</evidence>
<feature type="chain" id="PRO_5042297499" description="Secreted protein" evidence="1">
    <location>
        <begin position="23"/>
        <end position="105"/>
    </location>
</feature>
<dbReference type="AlphaFoldDB" id="A0AAD4G4Y2"/>
<organism evidence="2 3">
    <name type="scientific">Boletus edulis BED1</name>
    <dbReference type="NCBI Taxonomy" id="1328754"/>
    <lineage>
        <taxon>Eukaryota</taxon>
        <taxon>Fungi</taxon>
        <taxon>Dikarya</taxon>
        <taxon>Basidiomycota</taxon>
        <taxon>Agaricomycotina</taxon>
        <taxon>Agaricomycetes</taxon>
        <taxon>Agaricomycetidae</taxon>
        <taxon>Boletales</taxon>
        <taxon>Boletineae</taxon>
        <taxon>Boletaceae</taxon>
        <taxon>Boletoideae</taxon>
        <taxon>Boletus</taxon>
    </lineage>
</organism>
<reference evidence="2" key="2">
    <citation type="journal article" date="2020" name="Nat. Commun.">
        <title>Large-scale genome sequencing of mycorrhizal fungi provides insights into the early evolution of symbiotic traits.</title>
        <authorList>
            <person name="Miyauchi S."/>
            <person name="Kiss E."/>
            <person name="Kuo A."/>
            <person name="Drula E."/>
            <person name="Kohler A."/>
            <person name="Sanchez-Garcia M."/>
            <person name="Morin E."/>
            <person name="Andreopoulos B."/>
            <person name="Barry K.W."/>
            <person name="Bonito G."/>
            <person name="Buee M."/>
            <person name="Carver A."/>
            <person name="Chen C."/>
            <person name="Cichocki N."/>
            <person name="Clum A."/>
            <person name="Culley D."/>
            <person name="Crous P.W."/>
            <person name="Fauchery L."/>
            <person name="Girlanda M."/>
            <person name="Hayes R.D."/>
            <person name="Keri Z."/>
            <person name="LaButti K."/>
            <person name="Lipzen A."/>
            <person name="Lombard V."/>
            <person name="Magnuson J."/>
            <person name="Maillard F."/>
            <person name="Murat C."/>
            <person name="Nolan M."/>
            <person name="Ohm R.A."/>
            <person name="Pangilinan J."/>
            <person name="Pereira M.F."/>
            <person name="Perotto S."/>
            <person name="Peter M."/>
            <person name="Pfister S."/>
            <person name="Riley R."/>
            <person name="Sitrit Y."/>
            <person name="Stielow J.B."/>
            <person name="Szollosi G."/>
            <person name="Zifcakova L."/>
            <person name="Stursova M."/>
            <person name="Spatafora J.W."/>
            <person name="Tedersoo L."/>
            <person name="Vaario L.M."/>
            <person name="Yamada A."/>
            <person name="Yan M."/>
            <person name="Wang P."/>
            <person name="Xu J."/>
            <person name="Bruns T."/>
            <person name="Baldrian P."/>
            <person name="Vilgalys R."/>
            <person name="Dunand C."/>
            <person name="Henrissat B."/>
            <person name="Grigoriev I.V."/>
            <person name="Hibbett D."/>
            <person name="Nagy L.G."/>
            <person name="Martin F.M."/>
        </authorList>
    </citation>
    <scope>NUCLEOTIDE SEQUENCE</scope>
    <source>
        <strain evidence="2">BED1</strain>
    </source>
</reference>
<sequence length="105" mass="11872">MKRVSRRWPMLMGLKKMMLVRRLSLLHSSDVAAGVRRKHGVMAFDSDWGWVQGERTVPELDPPAANVVPHETGTLIVRRLPSACSHVGCTSDTRMACFRVDFNRP</sequence>
<dbReference type="Proteomes" id="UP001194468">
    <property type="component" value="Unassembled WGS sequence"/>
</dbReference>
<name>A0AAD4G4Y2_BOLED</name>
<reference evidence="2" key="1">
    <citation type="submission" date="2019-10" db="EMBL/GenBank/DDBJ databases">
        <authorList>
            <consortium name="DOE Joint Genome Institute"/>
            <person name="Kuo A."/>
            <person name="Miyauchi S."/>
            <person name="Kiss E."/>
            <person name="Drula E."/>
            <person name="Kohler A."/>
            <person name="Sanchez-Garcia M."/>
            <person name="Andreopoulos B."/>
            <person name="Barry K.W."/>
            <person name="Bonito G."/>
            <person name="Buee M."/>
            <person name="Carver A."/>
            <person name="Chen C."/>
            <person name="Cichocki N."/>
            <person name="Clum A."/>
            <person name="Culley D."/>
            <person name="Crous P.W."/>
            <person name="Fauchery L."/>
            <person name="Girlanda M."/>
            <person name="Hayes R."/>
            <person name="Keri Z."/>
            <person name="LaButti K."/>
            <person name="Lipzen A."/>
            <person name="Lombard V."/>
            <person name="Magnuson J."/>
            <person name="Maillard F."/>
            <person name="Morin E."/>
            <person name="Murat C."/>
            <person name="Nolan M."/>
            <person name="Ohm R."/>
            <person name="Pangilinan J."/>
            <person name="Pereira M."/>
            <person name="Perotto S."/>
            <person name="Peter M."/>
            <person name="Riley R."/>
            <person name="Sitrit Y."/>
            <person name="Stielow B."/>
            <person name="Szollosi G."/>
            <person name="Zifcakova L."/>
            <person name="Stursova M."/>
            <person name="Spatafora J.W."/>
            <person name="Tedersoo L."/>
            <person name="Vaario L.-M."/>
            <person name="Yamada A."/>
            <person name="Yan M."/>
            <person name="Wang P."/>
            <person name="Xu J."/>
            <person name="Bruns T."/>
            <person name="Baldrian P."/>
            <person name="Vilgalys R."/>
            <person name="Henrissat B."/>
            <person name="Grigoriev I.V."/>
            <person name="Hibbett D."/>
            <person name="Nagy L.G."/>
            <person name="Martin F.M."/>
        </authorList>
    </citation>
    <scope>NUCLEOTIDE SEQUENCE</scope>
    <source>
        <strain evidence="2">BED1</strain>
    </source>
</reference>
<dbReference type="EMBL" id="WHUW01000351">
    <property type="protein sequence ID" value="KAF8415259.1"/>
    <property type="molecule type" value="Genomic_DNA"/>
</dbReference>
<proteinExistence type="predicted"/>
<evidence type="ECO:0000256" key="1">
    <source>
        <dbReference type="SAM" id="SignalP"/>
    </source>
</evidence>
<evidence type="ECO:0000313" key="3">
    <source>
        <dbReference type="Proteomes" id="UP001194468"/>
    </source>
</evidence>
<keyword evidence="3" id="KW-1185">Reference proteome</keyword>
<evidence type="ECO:0000313" key="2">
    <source>
        <dbReference type="EMBL" id="KAF8415259.1"/>
    </source>
</evidence>
<keyword evidence="1" id="KW-0732">Signal</keyword>
<protein>
    <recommendedName>
        <fullName evidence="4">Secreted protein</fullName>
    </recommendedName>
</protein>